<organism evidence="1">
    <name type="scientific">Candidatus Berkiella aquae</name>
    <dbReference type="NCBI Taxonomy" id="295108"/>
    <lineage>
        <taxon>Bacteria</taxon>
        <taxon>Pseudomonadati</taxon>
        <taxon>Pseudomonadota</taxon>
        <taxon>Gammaproteobacteria</taxon>
        <taxon>Candidatus Berkiellales</taxon>
        <taxon>Candidatus Berkiellaceae</taxon>
        <taxon>Candidatus Berkiella</taxon>
    </lineage>
</organism>
<dbReference type="RefSeq" id="WP_075064937.1">
    <property type="nucleotide sequence ID" value="NZ_LKAJ02000001.1"/>
</dbReference>
<name>A0A0Q9YPL7_9GAMM</name>
<protein>
    <submittedName>
        <fullName evidence="2">Ankyrin repeat domain-containing protein</fullName>
    </submittedName>
    <submittedName>
        <fullName evidence="1">Ankyrin repeat protein</fullName>
    </submittedName>
</protein>
<dbReference type="Gene3D" id="1.25.40.20">
    <property type="entry name" value="Ankyrin repeat-containing domain"/>
    <property type="match status" value="1"/>
</dbReference>
<evidence type="ECO:0000313" key="2">
    <source>
        <dbReference type="EMBL" id="MCS5711882.1"/>
    </source>
</evidence>
<dbReference type="Proteomes" id="UP000051497">
    <property type="component" value="Unassembled WGS sequence"/>
</dbReference>
<accession>A0A0Q9YPL7</accession>
<reference evidence="2" key="3">
    <citation type="submission" date="2021-06" db="EMBL/GenBank/DDBJ databases">
        <title>Genomic Description and Analysis of Intracellular Bacteria, Candidatus Berkiella cookevillensis and Candidatus Berkiella aquae.</title>
        <authorList>
            <person name="Kidane D.T."/>
            <person name="Mehari Y.T."/>
            <person name="Rice F.C."/>
            <person name="Arivett B.A."/>
            <person name="Farone A.L."/>
            <person name="Berk S.G."/>
            <person name="Farone M.B."/>
        </authorList>
    </citation>
    <scope>NUCLEOTIDE SEQUENCE</scope>
    <source>
        <strain evidence="2">HT99</strain>
    </source>
</reference>
<dbReference type="EMBL" id="LKAJ01000001">
    <property type="protein sequence ID" value="KRG22757.1"/>
    <property type="molecule type" value="Genomic_DNA"/>
</dbReference>
<keyword evidence="3" id="KW-1185">Reference proteome</keyword>
<dbReference type="InterPro" id="IPR036770">
    <property type="entry name" value="Ankyrin_rpt-contain_sf"/>
</dbReference>
<evidence type="ECO:0000313" key="1">
    <source>
        <dbReference type="EMBL" id="KRG22757.1"/>
    </source>
</evidence>
<comment type="caution">
    <text evidence="1">The sequence shown here is derived from an EMBL/GenBank/DDBJ whole genome shotgun (WGS) entry which is preliminary data.</text>
</comment>
<dbReference type="OrthoDB" id="5649730at2"/>
<reference evidence="2" key="2">
    <citation type="journal article" date="2016" name="Genome Announc.">
        <title>Draft Genome Sequences of Two Novel Amoeba-Resistant Intranuclear Bacteria, 'Candidatus Berkiella cookevillensis' and 'Candidatus Berkiella aquae'.</title>
        <authorList>
            <person name="Mehari Y.T."/>
            <person name="Arivett B.A."/>
            <person name="Farone A.L."/>
            <person name="Gunderson J.H."/>
            <person name="Farone M.B."/>
        </authorList>
    </citation>
    <scope>NUCLEOTIDE SEQUENCE</scope>
    <source>
        <strain evidence="2">HT99</strain>
    </source>
</reference>
<reference evidence="1" key="1">
    <citation type="submission" date="2015-09" db="EMBL/GenBank/DDBJ databases">
        <title>Draft Genome Sequences of Two Novel Amoeba-resistant Intranuclear Bacteria, Candidatus Berkiella cookevillensis and Candidatus Berkiella aquae.</title>
        <authorList>
            <person name="Mehari Y.T."/>
            <person name="Arivett B.A."/>
            <person name="Farone A.L."/>
            <person name="Gunderson J.H."/>
            <person name="Farone M.B."/>
        </authorList>
    </citation>
    <scope>NUCLEOTIDE SEQUENCE [LARGE SCALE GENOMIC DNA]</scope>
    <source>
        <strain evidence="1">HT99</strain>
    </source>
</reference>
<gene>
    <name evidence="1" type="ORF">HT99x_00298</name>
    <name evidence="2" type="ORF">HT99x_010600</name>
</gene>
<evidence type="ECO:0000313" key="3">
    <source>
        <dbReference type="Proteomes" id="UP000051497"/>
    </source>
</evidence>
<dbReference type="EMBL" id="LKAJ02000001">
    <property type="protein sequence ID" value="MCS5711882.1"/>
    <property type="molecule type" value="Genomic_DNA"/>
</dbReference>
<dbReference type="SUPFAM" id="SSF48403">
    <property type="entry name" value="Ankyrin repeat"/>
    <property type="match status" value="1"/>
</dbReference>
<dbReference type="AlphaFoldDB" id="A0A0Q9YPL7"/>
<proteinExistence type="predicted"/>
<sequence>MSPSIFKYIQSMLNKLSPQAFAKNLEEGNVVQFSQMWASLSEQDKEKFITTDHYLYLHMAAEYGRLDMIDDFLNHLNQNALSAFQAREFEGFKIALQNQHWDVVERILSEEQLHKDCLQIIQTSDEFLELVWHSKLQNVITLIFNQACYQNTTELKRILKIVPKTHQHLLLMTEKVELTNDFQINLLSPLQASCQYGNLNILKFIWGLYDTRVQKGLMNSHFPQCMLEAIEYGHANIVKRLLEWLTPEQQIKILSHEDFNLLTYAADRGFEHVVELIWSYIPASERITAISANNYAAYRMAKHHNHTQTINLLEVIVPPHLKGKMQKAHEHINP</sequence>